<dbReference type="AlphaFoldDB" id="A0A7R6PL96"/>
<dbReference type="InterPro" id="IPR011765">
    <property type="entry name" value="Pept_M16_N"/>
</dbReference>
<dbReference type="Pfam" id="PF00675">
    <property type="entry name" value="Peptidase_M16"/>
    <property type="match status" value="1"/>
</dbReference>
<keyword evidence="3" id="KW-1185">Reference proteome</keyword>
<dbReference type="Pfam" id="PF08367">
    <property type="entry name" value="M16C_assoc"/>
    <property type="match status" value="1"/>
</dbReference>
<dbReference type="SMART" id="SM01264">
    <property type="entry name" value="M16C_associated"/>
    <property type="match status" value="1"/>
</dbReference>
<accession>A0A7R6PL96</accession>
<dbReference type="Pfam" id="PF22516">
    <property type="entry name" value="PreP_C"/>
    <property type="match status" value="1"/>
</dbReference>
<evidence type="ECO:0000259" key="1">
    <source>
        <dbReference type="SMART" id="SM01264"/>
    </source>
</evidence>
<dbReference type="Pfam" id="PF05193">
    <property type="entry name" value="Peptidase_M16_C"/>
    <property type="match status" value="1"/>
</dbReference>
<protein>
    <submittedName>
        <fullName evidence="2">Peptidase M16</fullName>
    </submittedName>
</protein>
<evidence type="ECO:0000313" key="2">
    <source>
        <dbReference type="EMBL" id="BBB31206.1"/>
    </source>
</evidence>
<sequence>MPCYSAFQKLRSRVIPALKVEVQEYRHIKTGALHYHLAADNPENVFLVAFRTPPTNSCGVTHILEHCILCGSEKYPLRAPYFMMRKRSLATYMNAFTSADWTAYPFASQIRKDYFNLLDVYLDAVFFAKLNPLDFAQEGHRLAVNDEGCLEQRGVVYNEMKGAFNASSSTHWDILCKYLFPTTPYRYVSGGDPAEIPSLSYEQLLTFYHEHYHPSNAVFMTYGDLPVEELHERIDQQALSRFDQQSLVETPLFEEHFTVPVKAQEFVCTDALDEDRGTSSEPLSEQTHHLLAWLIGKSTDLKQWLEAHLLSRLLFQDSASPLMNALESTALGHGPSHLCGLEDSNAELSLVCGIQGSDPKAADAFESLVLATLNEIAINGVDKARLDAVLHQLELDHRDISDDAYPYGLQVILSALPTALQVNADKDALSASLDLEPVMLELRTAVSDPEYIKTLIRERVLENMHRVRLSLLPDTTLKSRRQSDNKEKLTQMLAKMSDQQRQQLFEQESALEERQSEEENSDILPKLTVQEIPVGLKGAQGKRFMTNPSIPITCFEQGTNGLLHQQLVIEMPYLEEELLQALPFYTACLTELGCGGKNYQQTQAWRAEYSEGIHASCNMRGSLLDVQQTKGYFTLATRGLSTNHQAMTEMLYNALTMARFDELPRIKSLIAQQRLSADHYVADNGHILAKRTASSGFSPAASFVQRLSGLRGIKSLRAFDNSLRSACNDSLAASMAAKFERIHYRLATAPKQFMLVGESADFKCERQILLERWQGTHSQDAQIQGMEFQPFTLEPVSRQIREIWTTDTQVNFCSIAYPTVAINHPDSAALHVLGELVRHEYLHPIVRERGGAYGSGCSQDSNIGAFRMCSYRDPRSVGTLEDFGEATGWLQNCQFTQQHVDSAVFAMISYMDKPVSPASDAKQVFHNALYGRTLEQREFFRERVLNISLDDLVRVRETYLSPDKASIAVITHCADDLVDWAGEHVFEIIKL</sequence>
<dbReference type="PANTHER" id="PTHR43016:SF13">
    <property type="entry name" value="PRESEQUENCE PROTEASE, MITOCHONDRIAL"/>
    <property type="match status" value="1"/>
</dbReference>
<dbReference type="PANTHER" id="PTHR43016">
    <property type="entry name" value="PRESEQUENCE PROTEASE"/>
    <property type="match status" value="1"/>
</dbReference>
<dbReference type="InterPro" id="IPR007863">
    <property type="entry name" value="Peptidase_M16_C"/>
</dbReference>
<dbReference type="GO" id="GO:0046872">
    <property type="term" value="F:metal ion binding"/>
    <property type="evidence" value="ECO:0007669"/>
    <property type="project" value="InterPro"/>
</dbReference>
<feature type="domain" description="Peptidase M16C associated" evidence="1">
    <location>
        <begin position="471"/>
        <end position="719"/>
    </location>
</feature>
<dbReference type="InterPro" id="IPR055130">
    <property type="entry name" value="PreP_C"/>
</dbReference>
<dbReference type="FunFam" id="3.30.830.10:FF:000011">
    <property type="entry name" value="Presequence protease, mitochondrial"/>
    <property type="match status" value="1"/>
</dbReference>
<proteinExistence type="predicted"/>
<dbReference type="Proteomes" id="UP000595332">
    <property type="component" value="Chromosome"/>
</dbReference>
<dbReference type="RefSeq" id="WP_201348326.1">
    <property type="nucleotide sequence ID" value="NZ_AP014546.1"/>
</dbReference>
<dbReference type="GO" id="GO:0006508">
    <property type="term" value="P:proteolysis"/>
    <property type="evidence" value="ECO:0007669"/>
    <property type="project" value="InterPro"/>
</dbReference>
<evidence type="ECO:0000313" key="3">
    <source>
        <dbReference type="Proteomes" id="UP000595332"/>
    </source>
</evidence>
<gene>
    <name evidence="2" type="ORF">NEJAP_3268</name>
</gene>
<dbReference type="SUPFAM" id="SSF63411">
    <property type="entry name" value="LuxS/MPP-like metallohydrolase"/>
    <property type="match status" value="4"/>
</dbReference>
<dbReference type="EMBL" id="AP014546">
    <property type="protein sequence ID" value="BBB31206.1"/>
    <property type="molecule type" value="Genomic_DNA"/>
</dbReference>
<reference evidence="2 3" key="1">
    <citation type="journal article" date="2008" name="Int. J. Syst. Evol. Microbiol.">
        <title>Neptunomonas japonica sp. nov., an Osedax japonicus symbiont-like bacterium isolated from sediment adjacent to sperm whale carcasses off Kagoshima, Japan.</title>
        <authorList>
            <person name="Miyazaki M."/>
            <person name="Nogi Y."/>
            <person name="Fujiwara Y."/>
            <person name="Kawato M."/>
            <person name="Kubokawa K."/>
            <person name="Horikoshi K."/>
        </authorList>
    </citation>
    <scope>NUCLEOTIDE SEQUENCE [LARGE SCALE GENOMIC DNA]</scope>
    <source>
        <strain evidence="2 3">JAMM 1380</strain>
    </source>
</reference>
<name>A0A7R6PL96_9GAMM</name>
<dbReference type="InterPro" id="IPR013578">
    <property type="entry name" value="Peptidase_M16C_assoc"/>
</dbReference>
<dbReference type="InterPro" id="IPR011249">
    <property type="entry name" value="Metalloenz_LuxS/M16"/>
</dbReference>
<organism evidence="2 3">
    <name type="scientific">Neptunomonas japonica JAMM 1380</name>
    <dbReference type="NCBI Taxonomy" id="1441457"/>
    <lineage>
        <taxon>Bacteria</taxon>
        <taxon>Pseudomonadati</taxon>
        <taxon>Pseudomonadota</taxon>
        <taxon>Gammaproteobacteria</taxon>
        <taxon>Oceanospirillales</taxon>
        <taxon>Oceanospirillaceae</taxon>
        <taxon>Neptunomonas</taxon>
    </lineage>
</organism>
<dbReference type="Gene3D" id="3.30.830.10">
    <property type="entry name" value="Metalloenzyme, LuxS/M16 peptidase-like"/>
    <property type="match status" value="4"/>
</dbReference>
<dbReference type="KEGG" id="njp:NEJAP_3268"/>